<sequence length="533" mass="60089">MTKRRQVQKDPAPVFARVNGAPKFQAATGYTTRTACAQVLFLPELLGRIISFTISERDTALADAVIEESNIPTHSMYPPWPMMLVCRQWRDIVISTPELWSTFIADFSGCSVSDMRHVPRMLDAHLRLSRSHPLTMSFYLATESWANIGGQRILDVGGASPTEMMFVLMEKARAHRHRWKHFSVRVDSTQSYDNPLWLMVVDNDPIRSRLKHLRMGANLDPHRPYTNHQVQRPPPLDLPPYQGLESLHITGPFVVSVQSSGRLAAPLSFPSLRVLRFESHDVNSLCSLWKILQESPSLEEAHLAMELPFGPIPNILSPISLSNLKHLQLSAKIFDVAMTVFSQMNLSSLIGLELSNVPFLDLHLRRLAQVLRTCNAPFKKCSLYVFGVSTPSNAFKCLEAFAEVLNSMPQVEHLELAWTKSPPIKCLPAFMHRVLTSILWQKQGTFLPSLTLLSIDTDVQDVLSNSSSSTHLRSLIVACRRKYQKSIQKFRFGITSNIAVSKDVSTKFEDMLLQDVAVGECIKAENFEVLVKF</sequence>
<gene>
    <name evidence="1" type="ORF">SCHPADRAFT_288040</name>
</gene>
<dbReference type="Proteomes" id="UP000053477">
    <property type="component" value="Unassembled WGS sequence"/>
</dbReference>
<name>A0A0H2RT41_9AGAM</name>
<dbReference type="OrthoDB" id="2269034at2759"/>
<proteinExistence type="predicted"/>
<reference evidence="1 2" key="1">
    <citation type="submission" date="2015-04" db="EMBL/GenBank/DDBJ databases">
        <title>Complete genome sequence of Schizopora paradoxa KUC8140, a cosmopolitan wood degrader in East Asia.</title>
        <authorList>
            <consortium name="DOE Joint Genome Institute"/>
            <person name="Min B."/>
            <person name="Park H."/>
            <person name="Jang Y."/>
            <person name="Kim J.-J."/>
            <person name="Kim K.H."/>
            <person name="Pangilinan J."/>
            <person name="Lipzen A."/>
            <person name="Riley R."/>
            <person name="Grigoriev I.V."/>
            <person name="Spatafora J.W."/>
            <person name="Choi I.-G."/>
        </authorList>
    </citation>
    <scope>NUCLEOTIDE SEQUENCE [LARGE SCALE GENOMIC DNA]</scope>
    <source>
        <strain evidence="1 2">KUC8140</strain>
    </source>
</reference>
<dbReference type="EMBL" id="KQ085936">
    <property type="protein sequence ID" value="KLO14979.1"/>
    <property type="molecule type" value="Genomic_DNA"/>
</dbReference>
<dbReference type="SUPFAM" id="SSF52047">
    <property type="entry name" value="RNI-like"/>
    <property type="match status" value="1"/>
</dbReference>
<evidence type="ECO:0008006" key="3">
    <source>
        <dbReference type="Google" id="ProtNLM"/>
    </source>
</evidence>
<dbReference type="InterPro" id="IPR032675">
    <property type="entry name" value="LRR_dom_sf"/>
</dbReference>
<dbReference type="InParanoid" id="A0A0H2RT41"/>
<keyword evidence="2" id="KW-1185">Reference proteome</keyword>
<evidence type="ECO:0000313" key="1">
    <source>
        <dbReference type="EMBL" id="KLO14979.1"/>
    </source>
</evidence>
<protein>
    <recommendedName>
        <fullName evidence="3">F-box domain-containing protein</fullName>
    </recommendedName>
</protein>
<accession>A0A0H2RT41</accession>
<evidence type="ECO:0000313" key="2">
    <source>
        <dbReference type="Proteomes" id="UP000053477"/>
    </source>
</evidence>
<dbReference type="Gene3D" id="3.80.10.10">
    <property type="entry name" value="Ribonuclease Inhibitor"/>
    <property type="match status" value="1"/>
</dbReference>
<dbReference type="AlphaFoldDB" id="A0A0H2RT41"/>
<organism evidence="1 2">
    <name type="scientific">Schizopora paradoxa</name>
    <dbReference type="NCBI Taxonomy" id="27342"/>
    <lineage>
        <taxon>Eukaryota</taxon>
        <taxon>Fungi</taxon>
        <taxon>Dikarya</taxon>
        <taxon>Basidiomycota</taxon>
        <taxon>Agaricomycotina</taxon>
        <taxon>Agaricomycetes</taxon>
        <taxon>Hymenochaetales</taxon>
        <taxon>Schizoporaceae</taxon>
        <taxon>Schizopora</taxon>
    </lineage>
</organism>